<reference evidence="1" key="1">
    <citation type="submission" date="2020-07" db="EMBL/GenBank/DDBJ databases">
        <title>Multicomponent nature underlies the extraordinary mechanical properties of spider dragline silk.</title>
        <authorList>
            <person name="Kono N."/>
            <person name="Nakamura H."/>
            <person name="Mori M."/>
            <person name="Yoshida Y."/>
            <person name="Ohtoshi R."/>
            <person name="Malay A.D."/>
            <person name="Moran D.A.P."/>
            <person name="Tomita M."/>
            <person name="Numata K."/>
            <person name="Arakawa K."/>
        </authorList>
    </citation>
    <scope>NUCLEOTIDE SEQUENCE</scope>
</reference>
<proteinExistence type="predicted"/>
<dbReference type="OrthoDB" id="10461123at2759"/>
<comment type="caution">
    <text evidence="1">The sequence shown here is derived from an EMBL/GenBank/DDBJ whole genome shotgun (WGS) entry which is preliminary data.</text>
</comment>
<evidence type="ECO:0000313" key="2">
    <source>
        <dbReference type="Proteomes" id="UP000887116"/>
    </source>
</evidence>
<dbReference type="EMBL" id="BMAO01014791">
    <property type="protein sequence ID" value="GFQ97127.1"/>
    <property type="molecule type" value="Genomic_DNA"/>
</dbReference>
<evidence type="ECO:0000313" key="1">
    <source>
        <dbReference type="EMBL" id="GFQ97127.1"/>
    </source>
</evidence>
<accession>A0A8X6IM50</accession>
<dbReference type="Proteomes" id="UP000887116">
    <property type="component" value="Unassembled WGS sequence"/>
</dbReference>
<name>A0A8X6IM50_TRICU</name>
<protein>
    <submittedName>
        <fullName evidence="1">Uncharacterized protein</fullName>
    </submittedName>
</protein>
<keyword evidence="2" id="KW-1185">Reference proteome</keyword>
<sequence length="73" mass="8124">MNCRASAERVSLLRLLAYRVSSFADRFMGWEISIIEDSCSVLRESGVPCPGQIIKKGNLCSTQDRHTAQGHQV</sequence>
<gene>
    <name evidence="1" type="ORF">TNCT_545061</name>
</gene>
<dbReference type="AlphaFoldDB" id="A0A8X6IM50"/>
<organism evidence="1 2">
    <name type="scientific">Trichonephila clavata</name>
    <name type="common">Joro spider</name>
    <name type="synonym">Nephila clavata</name>
    <dbReference type="NCBI Taxonomy" id="2740835"/>
    <lineage>
        <taxon>Eukaryota</taxon>
        <taxon>Metazoa</taxon>
        <taxon>Ecdysozoa</taxon>
        <taxon>Arthropoda</taxon>
        <taxon>Chelicerata</taxon>
        <taxon>Arachnida</taxon>
        <taxon>Araneae</taxon>
        <taxon>Araneomorphae</taxon>
        <taxon>Entelegynae</taxon>
        <taxon>Araneoidea</taxon>
        <taxon>Nephilidae</taxon>
        <taxon>Trichonephila</taxon>
    </lineage>
</organism>